<dbReference type="Proteomes" id="UP001431776">
    <property type="component" value="Unassembled WGS sequence"/>
</dbReference>
<sequence length="464" mass="48992">MRGTEATAAVNRAVSGRRQRLRRRFPKGIALVWAAMMILVMLLMVGLGIDMGKLAYNVHQLQNAADAAALAGAQVVRSDPGRARDLAQQFALANYTEGQPVEIDRNDENDEAGDLVFGYWNKNTRVFTATSGNYNAVKVVARRTDMAHGPVALIFGSLVGINTADISREAIATAFSSAGAGIIALYDGTNQVGLEFKGTPTAICEDGFVQVNSRYDYACSANGRQGREALLCEGVNVCGDPGANSTFASFTHDGEPITINPDADKIDDPLEGEPRPGTAGGTPGPEVYNTPRTQSGTTLHPGYYPDGLKFTGNATYTLLPGVYILGDGLDVKGRGTINAQYCQLYIEGGNVDFAATATVNISPPGDNPVNWVDGEPVIDGALGVSIWQADSNTATAKMTGTTDGDGIKGCVYFPKNRVEVGGTNFAAGEQLIAHRVLIHGTGDIYISYDGRNSGVVTGKSVLVR</sequence>
<accession>A0AAW6U6V9</accession>
<evidence type="ECO:0000313" key="5">
    <source>
        <dbReference type="Proteomes" id="UP001431776"/>
    </source>
</evidence>
<evidence type="ECO:0000313" key="4">
    <source>
        <dbReference type="EMBL" id="MDI6451684.1"/>
    </source>
</evidence>
<reference evidence="4" key="1">
    <citation type="submission" date="2023-05" db="EMBL/GenBank/DDBJ databases">
        <title>Anaerotaeda fermentans gen. nov., sp. nov., a novel anaerobic planctomycete of the new family within the order Sedimentisphaerales isolated from Taman Peninsula, Russia.</title>
        <authorList>
            <person name="Khomyakova M.A."/>
            <person name="Merkel A.Y."/>
            <person name="Slobodkin A.I."/>
        </authorList>
    </citation>
    <scope>NUCLEOTIDE SEQUENCE</scope>
    <source>
        <strain evidence="4">M17dextr</strain>
    </source>
</reference>
<dbReference type="EMBL" id="JASCXX010000046">
    <property type="protein sequence ID" value="MDI6451684.1"/>
    <property type="molecule type" value="Genomic_DNA"/>
</dbReference>
<dbReference type="InterPro" id="IPR028087">
    <property type="entry name" value="Tad_N"/>
</dbReference>
<evidence type="ECO:0000256" key="1">
    <source>
        <dbReference type="SAM" id="MobiDB-lite"/>
    </source>
</evidence>
<evidence type="ECO:0000256" key="2">
    <source>
        <dbReference type="SAM" id="Phobius"/>
    </source>
</evidence>
<dbReference type="RefSeq" id="WP_349247091.1">
    <property type="nucleotide sequence ID" value="NZ_JASCXX010000046.1"/>
</dbReference>
<feature type="region of interest" description="Disordered" evidence="1">
    <location>
        <begin position="260"/>
        <end position="299"/>
    </location>
</feature>
<keyword evidence="2" id="KW-0472">Membrane</keyword>
<protein>
    <submittedName>
        <fullName evidence="4">Pilus assembly protein TadG-related protein</fullName>
    </submittedName>
</protein>
<comment type="caution">
    <text evidence="4">The sequence shown here is derived from an EMBL/GenBank/DDBJ whole genome shotgun (WGS) entry which is preliminary data.</text>
</comment>
<feature type="domain" description="Putative Flp pilus-assembly TadG-like N-terminal" evidence="3">
    <location>
        <begin position="29"/>
        <end position="74"/>
    </location>
</feature>
<dbReference type="AlphaFoldDB" id="A0AAW6U6V9"/>
<keyword evidence="2" id="KW-1133">Transmembrane helix</keyword>
<gene>
    <name evidence="4" type="ORF">QJ522_21665</name>
</gene>
<proteinExistence type="predicted"/>
<keyword evidence="2" id="KW-0812">Transmembrane</keyword>
<name>A0AAW6U6V9_9BACT</name>
<feature type="compositionally biased region" description="Basic and acidic residues" evidence="1">
    <location>
        <begin position="262"/>
        <end position="274"/>
    </location>
</feature>
<dbReference type="Pfam" id="PF13400">
    <property type="entry name" value="Tad"/>
    <property type="match status" value="1"/>
</dbReference>
<keyword evidence="5" id="KW-1185">Reference proteome</keyword>
<organism evidence="4 5">
    <name type="scientific">Anaerobaca lacustris</name>
    <dbReference type="NCBI Taxonomy" id="3044600"/>
    <lineage>
        <taxon>Bacteria</taxon>
        <taxon>Pseudomonadati</taxon>
        <taxon>Planctomycetota</taxon>
        <taxon>Phycisphaerae</taxon>
        <taxon>Sedimentisphaerales</taxon>
        <taxon>Anaerobacaceae</taxon>
        <taxon>Anaerobaca</taxon>
    </lineage>
</organism>
<feature type="transmembrane region" description="Helical" evidence="2">
    <location>
        <begin position="28"/>
        <end position="49"/>
    </location>
</feature>
<evidence type="ECO:0000259" key="3">
    <source>
        <dbReference type="Pfam" id="PF13400"/>
    </source>
</evidence>